<proteinExistence type="predicted"/>
<organism evidence="3 4">
    <name type="scientific">Streptomyces tsukubensis (strain DSM 42081 / NBRC 108919 / NRRL 18488 / 9993)</name>
    <dbReference type="NCBI Taxonomy" id="1114943"/>
    <lineage>
        <taxon>Bacteria</taxon>
        <taxon>Bacillati</taxon>
        <taxon>Actinomycetota</taxon>
        <taxon>Actinomycetes</taxon>
        <taxon>Kitasatosporales</taxon>
        <taxon>Streptomycetaceae</taxon>
        <taxon>Streptomyces</taxon>
    </lineage>
</organism>
<dbReference type="Proteomes" id="UP000005940">
    <property type="component" value="Chromosome"/>
</dbReference>
<dbReference type="InterPro" id="IPR005523">
    <property type="entry name" value="DUF317_SPDY"/>
</dbReference>
<feature type="region of interest" description="Disordered" evidence="1">
    <location>
        <begin position="228"/>
        <end position="259"/>
    </location>
</feature>
<evidence type="ECO:0000259" key="2">
    <source>
        <dbReference type="Pfam" id="PF03771"/>
    </source>
</evidence>
<evidence type="ECO:0000313" key="4">
    <source>
        <dbReference type="Proteomes" id="UP000005940"/>
    </source>
</evidence>
<feature type="domain" description="DUF317" evidence="2">
    <location>
        <begin position="46"/>
        <end position="103"/>
    </location>
</feature>
<evidence type="ECO:0000256" key="1">
    <source>
        <dbReference type="SAM" id="MobiDB-lite"/>
    </source>
</evidence>
<keyword evidence="4" id="KW-1185">Reference proteome</keyword>
<reference evidence="3 4" key="1">
    <citation type="journal article" date="2012" name="J. Bacteriol.">
        <title>Draft genome of Streptomyces tsukubaensis NRRL 18488, the producer of the clinically important immunosuppressant tacrolimus (FK506).</title>
        <authorList>
            <person name="Barreiro C."/>
            <person name="Prieto C."/>
            <person name="Sola-Landa A."/>
            <person name="Solera E."/>
            <person name="Martinez-Castro M."/>
            <person name="Perez-Redondo R."/>
            <person name="Garcia-Estrada C."/>
            <person name="Aparicio J.F."/>
            <person name="Fernandez-Martinez L.T."/>
            <person name="Santos-Aberturas J."/>
            <person name="Salehi-Najafabadi Z."/>
            <person name="Rodriguez-Garcia A."/>
            <person name="Tauch A."/>
            <person name="Martin J.F."/>
        </authorList>
    </citation>
    <scope>NUCLEOTIDE SEQUENCE [LARGE SCALE GENOMIC DNA]</scope>
    <source>
        <strain evidence="4">DSM 42081 / NBRC 108919 / NRRL 18488 / 9993</strain>
    </source>
</reference>
<name>A0A7G3UCY4_STRT9</name>
<dbReference type="EMBL" id="CP029159">
    <property type="protein sequence ID" value="QKM66980.1"/>
    <property type="molecule type" value="Genomic_DNA"/>
</dbReference>
<dbReference type="AlphaFoldDB" id="A0A7G3UCY4"/>
<accession>A0A7G3UCY4</accession>
<dbReference type="Pfam" id="PF03771">
    <property type="entry name" value="SPDY"/>
    <property type="match status" value="2"/>
</dbReference>
<gene>
    <name evidence="3" type="ORF">STSU_007150</name>
</gene>
<dbReference type="RefSeq" id="WP_052704603.1">
    <property type="nucleotide sequence ID" value="NZ_CP029159.1"/>
</dbReference>
<evidence type="ECO:0000313" key="3">
    <source>
        <dbReference type="EMBL" id="QKM66980.1"/>
    </source>
</evidence>
<protein>
    <submittedName>
        <fullName evidence="3">DUF317 domain-containing protein</fullName>
    </submittedName>
</protein>
<sequence>MPADLYEVTPRYLAASPLSDHREHLDALAASTGWTLTTDGPTTAVTSPCERIVLRHDQAAEGFRPHLIVTAHTGPGAPARWRADIAGNTPVEILTALTTTITTALETDPDHLVYDIAATPEPQIALLVDGEDWEFVHGPGVAGMRSTDGYAAALQHAPDNPGKPQRDDPDIAWHLFATHPAGSLWSVSFTHDTPLFVVTSALEQTLSSEPLIRSAGIALHPAFAPLTTTRPVRATRPGSTAAGLPPDTPGPARGSAKAR</sequence>
<feature type="domain" description="DUF317" evidence="2">
    <location>
        <begin position="152"/>
        <end position="210"/>
    </location>
</feature>